<dbReference type="InterPro" id="IPR036691">
    <property type="entry name" value="Endo/exonu/phosph_ase_sf"/>
</dbReference>
<evidence type="ECO:0008006" key="3">
    <source>
        <dbReference type="Google" id="ProtNLM"/>
    </source>
</evidence>
<keyword evidence="1" id="KW-1185">Reference proteome</keyword>
<reference evidence="2" key="1">
    <citation type="submission" date="2025-08" db="UniProtKB">
        <authorList>
            <consortium name="RefSeq"/>
        </authorList>
    </citation>
    <scope>IDENTIFICATION</scope>
    <source>
        <tissue evidence="2">Leaves</tissue>
    </source>
</reference>
<sequence>MVYAINKVEEKRPLGDHIHSLKPLADGIPWIIMGDFNIIRNYSEKLGSLEYDLGAISAFNDIIIDTLDIGEFPAKGCFYTVCNKREDGGRLCLIQKSLTGQPSDENVIQLEKIVKMEYIDLLKAEEAFYRDKGRVEWLRAGDKNTKYFHRQGLKNAVFHIKGGKAPGQDGFYAEFFKTNWQLVGKEHYYHTIAMAAFTAVFESSIAHKSGFVFHLKCGKAGLSHLAFADDLFLLTGASPESFQLINHNIHEFGELFGLKPNFQKCQVFLAGTVDSLDNELCNIVHMPRAELPVKYLGLPLITYRLSMKDCQSIFSKIQNWENKKLSYGGRLQLIQGVLNRIHLYWGSAFILPKSVVRKIDHSMLSSFLRAGEVKQHYNPKVF</sequence>
<dbReference type="Proteomes" id="UP001652660">
    <property type="component" value="Chromosome 3e"/>
</dbReference>
<proteinExistence type="predicted"/>
<dbReference type="RefSeq" id="XP_071940023.1">
    <property type="nucleotide sequence ID" value="XM_072083922.1"/>
</dbReference>
<evidence type="ECO:0000313" key="1">
    <source>
        <dbReference type="Proteomes" id="UP001652660"/>
    </source>
</evidence>
<dbReference type="PANTHER" id="PTHR33116">
    <property type="entry name" value="REVERSE TRANSCRIPTASE ZINC-BINDING DOMAIN-CONTAINING PROTEIN-RELATED-RELATED"/>
    <property type="match status" value="1"/>
</dbReference>
<accession>A0ABM4X7L6</accession>
<gene>
    <name evidence="2" type="primary">LOC140038540</name>
</gene>
<dbReference type="PANTHER" id="PTHR33116:SF66">
    <property type="entry name" value="REVERSE TRANSCRIPTASE ZINC-BINDING DOMAIN-CONTAINING PROTEIN"/>
    <property type="match status" value="1"/>
</dbReference>
<organism evidence="1 2">
    <name type="scientific">Coffea arabica</name>
    <name type="common">Arabian coffee</name>
    <dbReference type="NCBI Taxonomy" id="13443"/>
    <lineage>
        <taxon>Eukaryota</taxon>
        <taxon>Viridiplantae</taxon>
        <taxon>Streptophyta</taxon>
        <taxon>Embryophyta</taxon>
        <taxon>Tracheophyta</taxon>
        <taxon>Spermatophyta</taxon>
        <taxon>Magnoliopsida</taxon>
        <taxon>eudicotyledons</taxon>
        <taxon>Gunneridae</taxon>
        <taxon>Pentapetalae</taxon>
        <taxon>asterids</taxon>
        <taxon>lamiids</taxon>
        <taxon>Gentianales</taxon>
        <taxon>Rubiaceae</taxon>
        <taxon>Ixoroideae</taxon>
        <taxon>Gardenieae complex</taxon>
        <taxon>Bertiereae - Coffeeae clade</taxon>
        <taxon>Coffeeae</taxon>
        <taxon>Coffea</taxon>
    </lineage>
</organism>
<dbReference type="GeneID" id="140038540"/>
<name>A0ABM4X7L6_COFAR</name>
<dbReference type="SUPFAM" id="SSF56219">
    <property type="entry name" value="DNase I-like"/>
    <property type="match status" value="1"/>
</dbReference>
<protein>
    <recommendedName>
        <fullName evidence="3">Reverse transcriptase domain-containing protein</fullName>
    </recommendedName>
</protein>
<evidence type="ECO:0000313" key="2">
    <source>
        <dbReference type="RefSeq" id="XP_071940023.1"/>
    </source>
</evidence>